<evidence type="ECO:0000313" key="1">
    <source>
        <dbReference type="EMBL" id="ABT14938.1"/>
    </source>
</evidence>
<organism evidence="1 2">
    <name type="scientific">Paramecium bursaria Chlorella virus NY2A</name>
    <name type="common">PBCV-NY2A</name>
    <dbReference type="NCBI Taxonomy" id="46021"/>
    <lineage>
        <taxon>Viruses</taxon>
        <taxon>Varidnaviria</taxon>
        <taxon>Bamfordvirae</taxon>
        <taxon>Nucleocytoviricota</taxon>
        <taxon>Megaviricetes</taxon>
        <taxon>Algavirales</taxon>
        <taxon>Phycodnaviridae</taxon>
        <taxon>Chlorovirus</taxon>
        <taxon>Chlorovirus americanus</taxon>
    </lineage>
</organism>
<sequence length="126" mass="14883">MMNYNDMMDSTLFESFDDLKEVLVFYSTLIGNTHIDEQIKLFRLLKEAVERIDPEFSFDHDEPPTAYEIFLIVEKLSTSISLETFESPDGYYDDSMEFSLWDPMNPIDDTEQYPDTKCVFMENRIS</sequence>
<reference evidence="1 2" key="1">
    <citation type="journal article" date="2007" name="Virology">
        <title>Sequence and annotation of the 369-kb NY-2A and the 345-kb AR158 viruses that infect Chlorella NC64A.</title>
        <authorList>
            <person name="Fitzgerald L.A."/>
            <person name="Graves M.V."/>
            <person name="Li X."/>
            <person name="Feldblyum T."/>
            <person name="Nierman W.C."/>
            <person name="Van Etten J.L."/>
        </authorList>
    </citation>
    <scope>NUCLEOTIDE SEQUENCE [LARGE SCALE GENOMIC DNA]</scope>
    <source>
        <strain evidence="1 2">NY-2A</strain>
    </source>
</reference>
<dbReference type="GeneID" id="5659511"/>
<dbReference type="KEGG" id="vg:5659511"/>
<organismHost>
    <name type="scientific">Chlorella</name>
    <dbReference type="NCBI Taxonomy" id="3071"/>
</organismHost>
<gene>
    <name evidence="1" type="primary">B539R</name>
    <name evidence="1" type="ORF">NY2A_B539R</name>
</gene>
<dbReference type="Proteomes" id="UP000202419">
    <property type="component" value="Segment"/>
</dbReference>
<evidence type="ECO:0000313" key="2">
    <source>
        <dbReference type="Proteomes" id="UP000202419"/>
    </source>
</evidence>
<accession>A7IX64</accession>
<dbReference type="RefSeq" id="YP_001497735.1">
    <property type="nucleotide sequence ID" value="NC_009898.1"/>
</dbReference>
<protein>
    <submittedName>
        <fullName evidence="1">Uncharacterized protein B539R</fullName>
    </submittedName>
</protein>
<proteinExistence type="predicted"/>
<name>A7IX64_PBCVN</name>
<dbReference type="EMBL" id="DQ491002">
    <property type="protein sequence ID" value="ABT14938.1"/>
    <property type="molecule type" value="Genomic_DNA"/>
</dbReference>
<dbReference type="OrthoDB" id="21146at10239"/>
<keyword evidence="2" id="KW-1185">Reference proteome</keyword>